<proteinExistence type="predicted"/>
<organism evidence="1">
    <name type="scientific">Anguilla anguilla</name>
    <name type="common">European freshwater eel</name>
    <name type="synonym">Muraena anguilla</name>
    <dbReference type="NCBI Taxonomy" id="7936"/>
    <lineage>
        <taxon>Eukaryota</taxon>
        <taxon>Metazoa</taxon>
        <taxon>Chordata</taxon>
        <taxon>Craniata</taxon>
        <taxon>Vertebrata</taxon>
        <taxon>Euteleostomi</taxon>
        <taxon>Actinopterygii</taxon>
        <taxon>Neopterygii</taxon>
        <taxon>Teleostei</taxon>
        <taxon>Anguilliformes</taxon>
        <taxon>Anguillidae</taxon>
        <taxon>Anguilla</taxon>
    </lineage>
</organism>
<sequence length="13" mass="1396">MNSAKVFMGTPRG</sequence>
<protein>
    <submittedName>
        <fullName evidence="1">Uncharacterized protein</fullName>
    </submittedName>
</protein>
<reference evidence="1" key="1">
    <citation type="submission" date="2014-11" db="EMBL/GenBank/DDBJ databases">
        <authorList>
            <person name="Amaro Gonzalez C."/>
        </authorList>
    </citation>
    <scope>NUCLEOTIDE SEQUENCE</scope>
</reference>
<name>A0A0E9UZ12_ANGAN</name>
<accession>A0A0E9UZ12</accession>
<evidence type="ECO:0000313" key="1">
    <source>
        <dbReference type="EMBL" id="JAH71119.1"/>
    </source>
</evidence>
<reference evidence="1" key="2">
    <citation type="journal article" date="2015" name="Fish Shellfish Immunol.">
        <title>Early steps in the European eel (Anguilla anguilla)-Vibrio vulnificus interaction in the gills: Role of the RtxA13 toxin.</title>
        <authorList>
            <person name="Callol A."/>
            <person name="Pajuelo D."/>
            <person name="Ebbesson L."/>
            <person name="Teles M."/>
            <person name="MacKenzie S."/>
            <person name="Amaro C."/>
        </authorList>
    </citation>
    <scope>NUCLEOTIDE SEQUENCE</scope>
</reference>
<dbReference type="EMBL" id="GBXM01037458">
    <property type="protein sequence ID" value="JAH71119.1"/>
    <property type="molecule type" value="Transcribed_RNA"/>
</dbReference>